<protein>
    <submittedName>
        <fullName evidence="1">Uncharacterized protein</fullName>
    </submittedName>
</protein>
<organism evidence="1 2">
    <name type="scientific">Candidatus Roizmanbacteria bacterium GW2011_GWB1_40_7</name>
    <dbReference type="NCBI Taxonomy" id="1618482"/>
    <lineage>
        <taxon>Bacteria</taxon>
        <taxon>Candidatus Roizmaniibacteriota</taxon>
    </lineage>
</organism>
<reference evidence="1 2" key="1">
    <citation type="journal article" date="2015" name="Nature">
        <title>rRNA introns, odd ribosomes, and small enigmatic genomes across a large radiation of phyla.</title>
        <authorList>
            <person name="Brown C.T."/>
            <person name="Hug L.A."/>
            <person name="Thomas B.C."/>
            <person name="Sharon I."/>
            <person name="Castelle C.J."/>
            <person name="Singh A."/>
            <person name="Wilkins M.J."/>
            <person name="Williams K.H."/>
            <person name="Banfield J.F."/>
        </authorList>
    </citation>
    <scope>NUCLEOTIDE SEQUENCE [LARGE SCALE GENOMIC DNA]</scope>
</reference>
<name>A0A0G0W5C2_9BACT</name>
<evidence type="ECO:0000313" key="1">
    <source>
        <dbReference type="EMBL" id="KKR70477.1"/>
    </source>
</evidence>
<dbReference type="InterPro" id="IPR036412">
    <property type="entry name" value="HAD-like_sf"/>
</dbReference>
<dbReference type="SUPFAM" id="SSF56784">
    <property type="entry name" value="HAD-like"/>
    <property type="match status" value="1"/>
</dbReference>
<comment type="caution">
    <text evidence="1">The sequence shown here is derived from an EMBL/GenBank/DDBJ whole genome shotgun (WGS) entry which is preliminary data.</text>
</comment>
<evidence type="ECO:0000313" key="2">
    <source>
        <dbReference type="Proteomes" id="UP000034664"/>
    </source>
</evidence>
<accession>A0A0G0W5C2</accession>
<gene>
    <name evidence="1" type="ORF">UU14_C0048G0003</name>
</gene>
<dbReference type="AlphaFoldDB" id="A0A0G0W5C2"/>
<sequence>MNELYVRILSMTRKALRVGFDFDGVVAYNPLRVLRRPVMSLKQLIFPSSELTFPIPRQKTFRFLWELAHETSFFPAYGFSELKKLLEDKKIEGYILTGRFSFLEDNLRRWLIKHDAVGLFSGIHVNNEFEQPHHFKEQMLKKLKLDYYVEDNWDIVSYLEARFQKQDVGLGKNKEVNTEIHWIYNLLDRNKEYPFKHPHIKGFIDYLKSSAKL</sequence>
<dbReference type="Proteomes" id="UP000034664">
    <property type="component" value="Unassembled WGS sequence"/>
</dbReference>
<proteinExistence type="predicted"/>
<dbReference type="EMBL" id="LBZM01000048">
    <property type="protein sequence ID" value="KKR70477.1"/>
    <property type="molecule type" value="Genomic_DNA"/>
</dbReference>